<keyword evidence="6" id="KW-1185">Reference proteome</keyword>
<organism evidence="5 6">
    <name type="scientific">Stentor coeruleus</name>
    <dbReference type="NCBI Taxonomy" id="5963"/>
    <lineage>
        <taxon>Eukaryota</taxon>
        <taxon>Sar</taxon>
        <taxon>Alveolata</taxon>
        <taxon>Ciliophora</taxon>
        <taxon>Postciliodesmatophora</taxon>
        <taxon>Heterotrichea</taxon>
        <taxon>Heterotrichida</taxon>
        <taxon>Stentoridae</taxon>
        <taxon>Stentor</taxon>
    </lineage>
</organism>
<keyword evidence="2" id="KW-0677">Repeat</keyword>
<dbReference type="PROSITE" id="PS50897">
    <property type="entry name" value="CTLH"/>
    <property type="match status" value="1"/>
</dbReference>
<dbReference type="Pfam" id="PF00400">
    <property type="entry name" value="WD40"/>
    <property type="match status" value="2"/>
</dbReference>
<reference evidence="5 6" key="1">
    <citation type="submission" date="2016-11" db="EMBL/GenBank/DDBJ databases">
        <title>The macronuclear genome of Stentor coeruleus: a giant cell with tiny introns.</title>
        <authorList>
            <person name="Slabodnick M."/>
            <person name="Ruby J.G."/>
            <person name="Reiff S.B."/>
            <person name="Swart E.C."/>
            <person name="Gosai S."/>
            <person name="Prabakaran S."/>
            <person name="Witkowska E."/>
            <person name="Larue G.E."/>
            <person name="Fisher S."/>
            <person name="Freeman R.M."/>
            <person name="Gunawardena J."/>
            <person name="Chu W."/>
            <person name="Stover N.A."/>
            <person name="Gregory B.D."/>
            <person name="Nowacki M."/>
            <person name="Derisi J."/>
            <person name="Roy S.W."/>
            <person name="Marshall W.F."/>
            <person name="Sood P."/>
        </authorList>
    </citation>
    <scope>NUCLEOTIDE SEQUENCE [LARGE SCALE GENOMIC DNA]</scope>
    <source>
        <strain evidence="5">WM001</strain>
    </source>
</reference>
<dbReference type="SUPFAM" id="SSF50978">
    <property type="entry name" value="WD40 repeat-like"/>
    <property type="match status" value="1"/>
</dbReference>
<dbReference type="PANTHER" id="PTHR22838">
    <property type="entry name" value="WD REPEAT PROTEIN 26-RELATED"/>
    <property type="match status" value="1"/>
</dbReference>
<dbReference type="OrthoDB" id="972532at2759"/>
<dbReference type="Pfam" id="PF23627">
    <property type="entry name" value="LisH_WDR26"/>
    <property type="match status" value="1"/>
</dbReference>
<dbReference type="InterPro" id="IPR036322">
    <property type="entry name" value="WD40_repeat_dom_sf"/>
</dbReference>
<evidence type="ECO:0000313" key="5">
    <source>
        <dbReference type="EMBL" id="OMJ79413.1"/>
    </source>
</evidence>
<dbReference type="InterPro" id="IPR001680">
    <property type="entry name" value="WD40_rpt"/>
</dbReference>
<accession>A0A1R2BRI4</accession>
<dbReference type="InterPro" id="IPR051350">
    <property type="entry name" value="WD_repeat-ST_regulator"/>
</dbReference>
<dbReference type="InterPro" id="IPR006595">
    <property type="entry name" value="CTLH_C"/>
</dbReference>
<evidence type="ECO:0000256" key="2">
    <source>
        <dbReference type="ARBA" id="ARBA00022737"/>
    </source>
</evidence>
<dbReference type="SMART" id="SM00320">
    <property type="entry name" value="WD40"/>
    <property type="match status" value="5"/>
</dbReference>
<dbReference type="PROSITE" id="PS50294">
    <property type="entry name" value="WD_REPEATS_REGION"/>
    <property type="match status" value="1"/>
</dbReference>
<dbReference type="Proteomes" id="UP000187209">
    <property type="component" value="Unassembled WGS sequence"/>
</dbReference>
<name>A0A1R2BRI4_9CILI</name>
<comment type="caution">
    <text evidence="5">The sequence shown here is derived from an EMBL/GenBank/DDBJ whole genome shotgun (WGS) entry which is preliminary data.</text>
</comment>
<dbReference type="PROSITE" id="PS50082">
    <property type="entry name" value="WD_REPEATS_2"/>
    <property type="match status" value="1"/>
</dbReference>
<dbReference type="EMBL" id="MPUH01000472">
    <property type="protein sequence ID" value="OMJ79413.1"/>
    <property type="molecule type" value="Genomic_DNA"/>
</dbReference>
<feature type="repeat" description="WD" evidence="3">
    <location>
        <begin position="468"/>
        <end position="502"/>
    </location>
</feature>
<evidence type="ECO:0000259" key="4">
    <source>
        <dbReference type="PROSITE" id="PS50897"/>
    </source>
</evidence>
<feature type="domain" description="CTLH" evidence="4">
    <location>
        <begin position="54"/>
        <end position="110"/>
    </location>
</feature>
<proteinExistence type="predicted"/>
<dbReference type="InterPro" id="IPR006594">
    <property type="entry name" value="LisH"/>
</dbReference>
<evidence type="ECO:0000256" key="3">
    <source>
        <dbReference type="PROSITE-ProRule" id="PRU00221"/>
    </source>
</evidence>
<keyword evidence="1 3" id="KW-0853">WD repeat</keyword>
<evidence type="ECO:0000313" key="6">
    <source>
        <dbReference type="Proteomes" id="UP000187209"/>
    </source>
</evidence>
<protein>
    <recommendedName>
        <fullName evidence="4">CTLH domain-containing protein</fullName>
    </recommendedName>
</protein>
<gene>
    <name evidence="5" type="ORF">SteCoe_20568</name>
</gene>
<dbReference type="Gene3D" id="2.130.10.10">
    <property type="entry name" value="YVTN repeat-like/Quinoprotein amine dehydrogenase"/>
    <property type="match status" value="2"/>
</dbReference>
<dbReference type="PANTHER" id="PTHR22838:SF0">
    <property type="entry name" value="WD REPEAT-CONTAINING PROTEIN 26"/>
    <property type="match status" value="1"/>
</dbReference>
<dbReference type="PROSITE" id="PS50896">
    <property type="entry name" value="LISH"/>
    <property type="match status" value="1"/>
</dbReference>
<dbReference type="InterPro" id="IPR019775">
    <property type="entry name" value="WD40_repeat_CS"/>
</dbReference>
<dbReference type="PROSITE" id="PS00678">
    <property type="entry name" value="WD_REPEATS_1"/>
    <property type="match status" value="1"/>
</dbReference>
<evidence type="ECO:0000256" key="1">
    <source>
        <dbReference type="ARBA" id="ARBA00022574"/>
    </source>
</evidence>
<dbReference type="InterPro" id="IPR015943">
    <property type="entry name" value="WD40/YVTN_repeat-like_dom_sf"/>
</dbReference>
<dbReference type="SMART" id="SM00668">
    <property type="entry name" value="CTLH"/>
    <property type="match status" value="1"/>
</dbReference>
<dbReference type="AlphaFoldDB" id="A0A1R2BRI4"/>
<sequence length="509" mass="57502">MEVISKKRKVSEKLSENNPIMHKELVRLMVQALYDLGYNKAARQLENDSEIQLEAAEVKNFRKGILSGNWDLATTIIPTFEITQKNEKKIKLHIKEQKYLEYISEGNYKSALNTLRSEVTPLYDNSKDLHELAGLLLCKSSEELKENSNIEYDRKKVLDKVQSYIPPNIMVPTDRLKVLIDQALEYQIYSCEKHCGFFKADTLLADHTCDSFNLPSIAEAVVNELSEVWDAAFSHNGDQVAVLCKTSYFSIWKVLVGEKVCTGISDVSGVAWALDDKVIVTGSLLGIVNIWCATQGTHLYSLKDHTEKVTSCIWIGSEQLLTGAIDRKLILWENKIKSKQWDIRVRQLEKSLSGWTIAVLNASKPEVQIFGYNPIEKMATINEEEFITSIQINKTGNQILTVVNLIPPKMHLWSSSGILLQTFEGFKQERFVLRPTFAGPNDDLVLIGSEDGYVFVWSKIQGSKLGVFKGHGSTVNTVTIHPKFPNLVITTSDDGNVKMWDLMPRLGRN</sequence>